<comment type="caution">
    <text evidence="4">The sequence shown here is derived from an EMBL/GenBank/DDBJ whole genome shotgun (WGS) entry which is preliminary data.</text>
</comment>
<evidence type="ECO:0000256" key="1">
    <source>
        <dbReference type="SAM" id="Coils"/>
    </source>
</evidence>
<evidence type="ECO:0000313" key="5">
    <source>
        <dbReference type="Proteomes" id="UP000095039"/>
    </source>
</evidence>
<feature type="transmembrane region" description="Helical" evidence="2">
    <location>
        <begin position="97"/>
        <end position="119"/>
    </location>
</feature>
<dbReference type="InterPro" id="IPR036890">
    <property type="entry name" value="HATPase_C_sf"/>
</dbReference>
<dbReference type="InterPro" id="IPR010559">
    <property type="entry name" value="Sig_transdc_His_kin_internal"/>
</dbReference>
<dbReference type="GO" id="GO:0016020">
    <property type="term" value="C:membrane"/>
    <property type="evidence" value="ECO:0007669"/>
    <property type="project" value="InterPro"/>
</dbReference>
<dbReference type="SUPFAM" id="SSF103473">
    <property type="entry name" value="MFS general substrate transporter"/>
    <property type="match status" value="1"/>
</dbReference>
<sequence>MAKKPKILDRTRIIQSIILCLVIAYTTKYIFGGALMYHFAISAGYGIAFTIANITISNAYPHRPVGRNIILATLIGMPFGTINMLLCIYFYKGIWKIGAIMPILIVTMAIAVFIAYFFIARERANRAESELKDIQLRQAEQEKALINSQLRNLQGQMEPHFLFNTLANIQILIETDAAKAKKLLGKITELLRASLKQQRKDTITLSDELKLLDSYLAIQQIRLSERMGYSISLDDSVSPQTLVPPFLIQPAVENAVVHGIEPSIKGGHVHLHFSRNNNVITVEVSDNGIGFNEASKGNGLSMKNVRQRLSVLYGEHGKLELIPHSDGGFTTRISILCAH</sequence>
<dbReference type="AlphaFoldDB" id="A0A1E5C8I7"/>
<feature type="coiled-coil region" evidence="1">
    <location>
        <begin position="124"/>
        <end position="156"/>
    </location>
</feature>
<keyword evidence="5" id="KW-1185">Reference proteome</keyword>
<reference evidence="4 5" key="1">
    <citation type="journal article" date="2012" name="Science">
        <title>Ecological populations of bacteria act as socially cohesive units of antibiotic production and resistance.</title>
        <authorList>
            <person name="Cordero O.X."/>
            <person name="Wildschutte H."/>
            <person name="Kirkup B."/>
            <person name="Proehl S."/>
            <person name="Ngo L."/>
            <person name="Hussain F."/>
            <person name="Le Roux F."/>
            <person name="Mincer T."/>
            <person name="Polz M.F."/>
        </authorList>
    </citation>
    <scope>NUCLEOTIDE SEQUENCE [LARGE SCALE GENOMIC DNA]</scope>
    <source>
        <strain evidence="4 5">FF-454</strain>
    </source>
</reference>
<feature type="transmembrane region" description="Helical" evidence="2">
    <location>
        <begin position="12"/>
        <end position="31"/>
    </location>
</feature>
<gene>
    <name evidence="4" type="ORF">A1OK_08610</name>
</gene>
<keyword evidence="2" id="KW-1133">Transmembrane helix</keyword>
<dbReference type="InterPro" id="IPR036259">
    <property type="entry name" value="MFS_trans_sf"/>
</dbReference>
<proteinExistence type="predicted"/>
<protein>
    <submittedName>
        <fullName evidence="4">Histidine kinase</fullName>
    </submittedName>
</protein>
<keyword evidence="4" id="KW-0418">Kinase</keyword>
<feature type="domain" description="Histidine kinase/HSP90-like ATPase" evidence="3">
    <location>
        <begin position="243"/>
        <end position="339"/>
    </location>
</feature>
<accession>A0A1E5C8I7</accession>
<dbReference type="PANTHER" id="PTHR34220">
    <property type="entry name" value="SENSOR HISTIDINE KINASE YPDA"/>
    <property type="match status" value="1"/>
</dbReference>
<keyword evidence="2" id="KW-0812">Transmembrane</keyword>
<evidence type="ECO:0000313" key="4">
    <source>
        <dbReference type="EMBL" id="OEE61810.1"/>
    </source>
</evidence>
<dbReference type="Pfam" id="PF02518">
    <property type="entry name" value="HATPase_c"/>
    <property type="match status" value="1"/>
</dbReference>
<dbReference type="EMBL" id="AJWN02000043">
    <property type="protein sequence ID" value="OEE61810.1"/>
    <property type="molecule type" value="Genomic_DNA"/>
</dbReference>
<organism evidence="4 5">
    <name type="scientific">Enterovibrio norvegicus FF-454</name>
    <dbReference type="NCBI Taxonomy" id="1185651"/>
    <lineage>
        <taxon>Bacteria</taxon>
        <taxon>Pseudomonadati</taxon>
        <taxon>Pseudomonadota</taxon>
        <taxon>Gammaproteobacteria</taxon>
        <taxon>Vibrionales</taxon>
        <taxon>Vibrionaceae</taxon>
        <taxon>Enterovibrio</taxon>
    </lineage>
</organism>
<keyword evidence="1" id="KW-0175">Coiled coil</keyword>
<dbReference type="Gene3D" id="3.30.565.10">
    <property type="entry name" value="Histidine kinase-like ATPase, C-terminal domain"/>
    <property type="match status" value="1"/>
</dbReference>
<dbReference type="RefSeq" id="WP_016960414.1">
    <property type="nucleotide sequence ID" value="NZ_AJWN02000043.1"/>
</dbReference>
<feature type="transmembrane region" description="Helical" evidence="2">
    <location>
        <begin position="37"/>
        <end position="56"/>
    </location>
</feature>
<evidence type="ECO:0000259" key="3">
    <source>
        <dbReference type="SMART" id="SM00387"/>
    </source>
</evidence>
<dbReference type="Pfam" id="PF06580">
    <property type="entry name" value="His_kinase"/>
    <property type="match status" value="1"/>
</dbReference>
<dbReference type="PANTHER" id="PTHR34220:SF9">
    <property type="entry name" value="SIGNAL TRANSDUCTION HISTIDINE KINASE INTERNAL REGION DOMAIN-CONTAINING PROTEIN"/>
    <property type="match status" value="1"/>
</dbReference>
<evidence type="ECO:0000256" key="2">
    <source>
        <dbReference type="SAM" id="Phobius"/>
    </source>
</evidence>
<dbReference type="InterPro" id="IPR050640">
    <property type="entry name" value="Bact_2-comp_sensor_kinase"/>
</dbReference>
<dbReference type="SMART" id="SM00387">
    <property type="entry name" value="HATPase_c"/>
    <property type="match status" value="1"/>
</dbReference>
<feature type="transmembrane region" description="Helical" evidence="2">
    <location>
        <begin position="68"/>
        <end position="91"/>
    </location>
</feature>
<dbReference type="Proteomes" id="UP000095039">
    <property type="component" value="Unassembled WGS sequence"/>
</dbReference>
<keyword evidence="4" id="KW-0808">Transferase</keyword>
<keyword evidence="2" id="KW-0472">Membrane</keyword>
<name>A0A1E5C8I7_9GAMM</name>
<dbReference type="InterPro" id="IPR003594">
    <property type="entry name" value="HATPase_dom"/>
</dbReference>
<dbReference type="SUPFAM" id="SSF55874">
    <property type="entry name" value="ATPase domain of HSP90 chaperone/DNA topoisomerase II/histidine kinase"/>
    <property type="match status" value="1"/>
</dbReference>
<dbReference type="GO" id="GO:0000155">
    <property type="term" value="F:phosphorelay sensor kinase activity"/>
    <property type="evidence" value="ECO:0007669"/>
    <property type="project" value="InterPro"/>
</dbReference>